<feature type="transmembrane region" description="Helical" evidence="5">
    <location>
        <begin position="285"/>
        <end position="304"/>
    </location>
</feature>
<feature type="transmembrane region" description="Helical" evidence="5">
    <location>
        <begin position="105"/>
        <end position="123"/>
    </location>
</feature>
<dbReference type="RefSeq" id="WP_245827418.1">
    <property type="nucleotide sequence ID" value="NZ_FUKR01000053.1"/>
</dbReference>
<protein>
    <submittedName>
        <fullName evidence="7">MFS transporter</fullName>
    </submittedName>
</protein>
<feature type="transmembrane region" description="Helical" evidence="5">
    <location>
        <begin position="48"/>
        <end position="68"/>
    </location>
</feature>
<dbReference type="InterPro" id="IPR052524">
    <property type="entry name" value="MFS_Cyanate_Porter"/>
</dbReference>
<evidence type="ECO:0000256" key="1">
    <source>
        <dbReference type="ARBA" id="ARBA00004651"/>
    </source>
</evidence>
<dbReference type="InterPro" id="IPR020846">
    <property type="entry name" value="MFS_dom"/>
</dbReference>
<dbReference type="InterPro" id="IPR011701">
    <property type="entry name" value="MFS"/>
</dbReference>
<dbReference type="EMBL" id="FUKR01000053">
    <property type="protein sequence ID" value="SJN35604.1"/>
    <property type="molecule type" value="Genomic_DNA"/>
</dbReference>
<keyword evidence="3 5" id="KW-1133">Transmembrane helix</keyword>
<keyword evidence="2 5" id="KW-0812">Transmembrane</keyword>
<dbReference type="Proteomes" id="UP000196778">
    <property type="component" value="Unassembled WGS sequence"/>
</dbReference>
<evidence type="ECO:0000313" key="8">
    <source>
        <dbReference type="Proteomes" id="UP000196778"/>
    </source>
</evidence>
<dbReference type="PROSITE" id="PS50850">
    <property type="entry name" value="MFS"/>
    <property type="match status" value="1"/>
</dbReference>
<dbReference type="SUPFAM" id="SSF103473">
    <property type="entry name" value="MFS general substrate transporter"/>
    <property type="match status" value="1"/>
</dbReference>
<evidence type="ECO:0000256" key="2">
    <source>
        <dbReference type="ARBA" id="ARBA00022692"/>
    </source>
</evidence>
<feature type="transmembrane region" description="Helical" evidence="5">
    <location>
        <begin position="217"/>
        <end position="237"/>
    </location>
</feature>
<feature type="transmembrane region" description="Helical" evidence="5">
    <location>
        <begin position="170"/>
        <end position="190"/>
    </location>
</feature>
<dbReference type="Pfam" id="PF07690">
    <property type="entry name" value="MFS_1"/>
    <property type="match status" value="1"/>
</dbReference>
<proteinExistence type="predicted"/>
<dbReference type="Gene3D" id="1.20.1250.20">
    <property type="entry name" value="MFS general substrate transporter like domains"/>
    <property type="match status" value="2"/>
</dbReference>
<keyword evidence="4 5" id="KW-0472">Membrane</keyword>
<dbReference type="PANTHER" id="PTHR23523:SF2">
    <property type="entry name" value="2-NITROIMIDAZOLE TRANSPORTER"/>
    <property type="match status" value="1"/>
</dbReference>
<feature type="transmembrane region" description="Helical" evidence="5">
    <location>
        <begin position="257"/>
        <end position="278"/>
    </location>
</feature>
<sequence length="410" mass="42204">MTAARRSLWAGRVLALVGIMLAAVNLRTAVGALSPLVGVIDADIGLGALGAGFLGMLPPLCFAVFGLLTPLVSRRYPIEAVLIVAIAAMLGGHLVRAAAGGFPQLAIGSAICFAGMGAGNVLLPPLVKKYFPDRVGLMTSLYATVMAVSTLFPPLVAVPVAEGSSWHVSLGLWGLFAGAALVPWVIQLLAERRRGVATGLIDIIGEPSGRVPVARSWIAWALVVVLMESSIGAYSMFAWLPSIMQDVAGASAAEAGLYLSLFAAMGIPTAILVPMMVTRFRRIDLVVCAGGAFFVAGYLGLVLAPTTLPVLWVALAGMGPLLFPMALTLINVRSATQSGALALSGFVQGAAYVAAGLGPLGMGLLHDATGSWTPGLLLLAALCTLCIPAGLIVARNRTVESELRGRGLMD</sequence>
<feature type="transmembrane region" description="Helical" evidence="5">
    <location>
        <begin position="135"/>
        <end position="158"/>
    </location>
</feature>
<feature type="transmembrane region" description="Helical" evidence="5">
    <location>
        <begin position="80"/>
        <end position="99"/>
    </location>
</feature>
<keyword evidence="8" id="KW-1185">Reference proteome</keyword>
<dbReference type="PANTHER" id="PTHR23523">
    <property type="match status" value="1"/>
</dbReference>
<feature type="domain" description="Major facilitator superfamily (MFS) profile" evidence="6">
    <location>
        <begin position="11"/>
        <end position="398"/>
    </location>
</feature>
<evidence type="ECO:0000256" key="4">
    <source>
        <dbReference type="ARBA" id="ARBA00023136"/>
    </source>
</evidence>
<organism evidence="7 8">
    <name type="scientific">Mycetocola reblochoni REB411</name>
    <dbReference type="NCBI Taxonomy" id="1255698"/>
    <lineage>
        <taxon>Bacteria</taxon>
        <taxon>Bacillati</taxon>
        <taxon>Actinomycetota</taxon>
        <taxon>Actinomycetes</taxon>
        <taxon>Micrococcales</taxon>
        <taxon>Microbacteriaceae</taxon>
        <taxon>Mycetocola</taxon>
    </lineage>
</organism>
<feature type="transmembrane region" description="Helical" evidence="5">
    <location>
        <begin position="310"/>
        <end position="332"/>
    </location>
</feature>
<accession>A0A1R4JUL4</accession>
<reference evidence="8" key="1">
    <citation type="submission" date="2017-02" db="EMBL/GenBank/DDBJ databases">
        <authorList>
            <person name="Dridi B."/>
        </authorList>
    </citation>
    <scope>NUCLEOTIDE SEQUENCE [LARGE SCALE GENOMIC DNA]</scope>
    <source>
        <strain evidence="8">EB411</strain>
    </source>
</reference>
<feature type="transmembrane region" description="Helical" evidence="5">
    <location>
        <begin position="339"/>
        <end position="360"/>
    </location>
</feature>
<dbReference type="GO" id="GO:0005886">
    <property type="term" value="C:plasma membrane"/>
    <property type="evidence" value="ECO:0007669"/>
    <property type="project" value="UniProtKB-SubCell"/>
</dbReference>
<dbReference type="GO" id="GO:0022857">
    <property type="term" value="F:transmembrane transporter activity"/>
    <property type="evidence" value="ECO:0007669"/>
    <property type="project" value="InterPro"/>
</dbReference>
<feature type="transmembrane region" description="Helical" evidence="5">
    <location>
        <begin position="372"/>
        <end position="394"/>
    </location>
</feature>
<dbReference type="AlphaFoldDB" id="A0A1R4JUL4"/>
<name>A0A1R4JUL4_9MICO</name>
<evidence type="ECO:0000256" key="5">
    <source>
        <dbReference type="SAM" id="Phobius"/>
    </source>
</evidence>
<evidence type="ECO:0000259" key="6">
    <source>
        <dbReference type="PROSITE" id="PS50850"/>
    </source>
</evidence>
<dbReference type="InterPro" id="IPR036259">
    <property type="entry name" value="MFS_trans_sf"/>
</dbReference>
<gene>
    <name evidence="7" type="ORF">FM119_09555</name>
</gene>
<evidence type="ECO:0000256" key="3">
    <source>
        <dbReference type="ARBA" id="ARBA00022989"/>
    </source>
</evidence>
<evidence type="ECO:0000313" key="7">
    <source>
        <dbReference type="EMBL" id="SJN35604.1"/>
    </source>
</evidence>
<comment type="subcellular location">
    <subcellularLocation>
        <location evidence="1">Cell membrane</location>
        <topology evidence="1">Multi-pass membrane protein</topology>
    </subcellularLocation>
</comment>